<dbReference type="EMBL" id="WOAJ01000002">
    <property type="protein sequence ID" value="MUI57827.1"/>
    <property type="molecule type" value="Genomic_DNA"/>
</dbReference>
<proteinExistence type="predicted"/>
<comment type="caution">
    <text evidence="1">The sequence shown here is derived from an EMBL/GenBank/DDBJ whole genome shotgun (WGS) entry which is preliminary data.</text>
</comment>
<name>A0A6A9JXI0_PSEAI</name>
<gene>
    <name evidence="1" type="ORF">GNQ20_08445</name>
</gene>
<sequence>MFVLSEACIPSDMNRVGWKLHALEEDLAGRWAIRVSGNWRLTLVITPLVEVPRGSPHRGKYRAVGRTAGA</sequence>
<dbReference type="AlphaFoldDB" id="A0A6A9JXI0"/>
<protein>
    <submittedName>
        <fullName evidence="1">Uncharacterized protein</fullName>
    </submittedName>
</protein>
<dbReference type="SUPFAM" id="SSF143011">
    <property type="entry name" value="RelE-like"/>
    <property type="match status" value="1"/>
</dbReference>
<accession>A0A6A9JXI0</accession>
<evidence type="ECO:0000313" key="1">
    <source>
        <dbReference type="EMBL" id="MUI57827.1"/>
    </source>
</evidence>
<organism evidence="1">
    <name type="scientific">Pseudomonas aeruginosa</name>
    <dbReference type="NCBI Taxonomy" id="287"/>
    <lineage>
        <taxon>Bacteria</taxon>
        <taxon>Pseudomonadati</taxon>
        <taxon>Pseudomonadota</taxon>
        <taxon>Gammaproteobacteria</taxon>
        <taxon>Pseudomonadales</taxon>
        <taxon>Pseudomonadaceae</taxon>
        <taxon>Pseudomonas</taxon>
    </lineage>
</organism>
<dbReference type="InterPro" id="IPR035093">
    <property type="entry name" value="RelE/ParE_toxin_dom_sf"/>
</dbReference>
<dbReference type="Gene3D" id="3.30.2310.20">
    <property type="entry name" value="RelE-like"/>
    <property type="match status" value="1"/>
</dbReference>
<reference evidence="1" key="1">
    <citation type="submission" date="2019-11" db="EMBL/GenBank/DDBJ databases">
        <title>Genomes of ocular Pseudomonas aeruginosa isolates.</title>
        <authorList>
            <person name="Khan M."/>
            <person name="Rice S.A."/>
            <person name="Willcox M.D.P."/>
            <person name="Stapleton F."/>
        </authorList>
    </citation>
    <scope>NUCLEOTIDE SEQUENCE</scope>
    <source>
        <strain evidence="1">PA206</strain>
    </source>
</reference>